<sequence>MRNTAAQVALAFVGITSGGGADTNSSYHDNAGVLNHVNPLIGTRGFTPNDNGGMIPSVAPPFAMTRWTPQTRENYISQVPYSDHDHRMHGFQATHQPAIWMGESGQVVITPGTGDVVQPAFERRGLSFRKEEERSTAYVYQVLLDADSVADAGWNLTEQWASDTLGSECPPCPGGAGGVPDTVQEGAGGKVRRDAAAEMPSNLLDERVLLNSVAEATTKVYQRAIRVAMSASAHVGHLRFDFEGKDAQRPHVTIQASRLNWTGSVEIDADKSEISGSNSQRQDWALGSDKPDSFRGYFVSRFSEPFTSYGVTQGAKVISGTTKLDGKDVGAYAIFGNATKRVETSRFPTARLLKRQ</sequence>
<gene>
    <name evidence="1" type="ORF">NQ176_g8030</name>
</gene>
<organism evidence="1 2">
    <name type="scientific">Zarea fungicola</name>
    <dbReference type="NCBI Taxonomy" id="93591"/>
    <lineage>
        <taxon>Eukaryota</taxon>
        <taxon>Fungi</taxon>
        <taxon>Dikarya</taxon>
        <taxon>Ascomycota</taxon>
        <taxon>Pezizomycotina</taxon>
        <taxon>Sordariomycetes</taxon>
        <taxon>Hypocreomycetidae</taxon>
        <taxon>Hypocreales</taxon>
        <taxon>Cordycipitaceae</taxon>
        <taxon>Zarea</taxon>
    </lineage>
</organism>
<reference evidence="1" key="1">
    <citation type="submission" date="2022-08" db="EMBL/GenBank/DDBJ databases">
        <title>Genome Sequence of Lecanicillium fungicola.</title>
        <authorList>
            <person name="Buettner E."/>
        </authorList>
    </citation>
    <scope>NUCLEOTIDE SEQUENCE</scope>
    <source>
        <strain evidence="1">Babe33</strain>
    </source>
</reference>
<protein>
    <submittedName>
        <fullName evidence="1">Uncharacterized protein</fullName>
    </submittedName>
</protein>
<proteinExistence type="predicted"/>
<evidence type="ECO:0000313" key="2">
    <source>
        <dbReference type="Proteomes" id="UP001143910"/>
    </source>
</evidence>
<keyword evidence="2" id="KW-1185">Reference proteome</keyword>
<evidence type="ECO:0000313" key="1">
    <source>
        <dbReference type="EMBL" id="KAJ2970761.1"/>
    </source>
</evidence>
<comment type="caution">
    <text evidence="1">The sequence shown here is derived from an EMBL/GenBank/DDBJ whole genome shotgun (WGS) entry which is preliminary data.</text>
</comment>
<accession>A0ACC1MWL6</accession>
<name>A0ACC1MWL6_9HYPO</name>
<dbReference type="Proteomes" id="UP001143910">
    <property type="component" value="Unassembled WGS sequence"/>
</dbReference>
<dbReference type="EMBL" id="JANJQO010001475">
    <property type="protein sequence ID" value="KAJ2970761.1"/>
    <property type="molecule type" value="Genomic_DNA"/>
</dbReference>